<organism evidence="2 3">
    <name type="scientific">Mortierella hygrophila</name>
    <dbReference type="NCBI Taxonomy" id="979708"/>
    <lineage>
        <taxon>Eukaryota</taxon>
        <taxon>Fungi</taxon>
        <taxon>Fungi incertae sedis</taxon>
        <taxon>Mucoromycota</taxon>
        <taxon>Mortierellomycotina</taxon>
        <taxon>Mortierellomycetes</taxon>
        <taxon>Mortierellales</taxon>
        <taxon>Mortierellaceae</taxon>
        <taxon>Mortierella</taxon>
    </lineage>
</organism>
<proteinExistence type="predicted"/>
<evidence type="ECO:0000256" key="1">
    <source>
        <dbReference type="SAM" id="SignalP"/>
    </source>
</evidence>
<dbReference type="AlphaFoldDB" id="A0A9P6F0M5"/>
<evidence type="ECO:0000313" key="3">
    <source>
        <dbReference type="Proteomes" id="UP000723463"/>
    </source>
</evidence>
<sequence>MVAISKSILLLLGTAIACAAANKTVVPAATPTKTPAPVPVYSPEEMSQVVDCQTQCISLVPPFGHPPDINVKEYMKVKDYGRMPYMIKNMQPIVKPCIKQLQKLKGNASKVTKDSFEAYVLCNSKTLTKNEDVYFAKDFNWKKDGFNQKEWTQFRNHTLPGFRRALHICRGGCRRIHFAHKGPPKP</sequence>
<keyword evidence="3" id="KW-1185">Reference proteome</keyword>
<feature type="chain" id="PRO_5040251867" evidence="1">
    <location>
        <begin position="22"/>
        <end position="186"/>
    </location>
</feature>
<gene>
    <name evidence="2" type="ORF">EC957_005172</name>
</gene>
<feature type="signal peptide" evidence="1">
    <location>
        <begin position="1"/>
        <end position="21"/>
    </location>
</feature>
<dbReference type="EMBL" id="JAAAXW010000236">
    <property type="protein sequence ID" value="KAF9539617.1"/>
    <property type="molecule type" value="Genomic_DNA"/>
</dbReference>
<keyword evidence="1" id="KW-0732">Signal</keyword>
<comment type="caution">
    <text evidence="2">The sequence shown here is derived from an EMBL/GenBank/DDBJ whole genome shotgun (WGS) entry which is preliminary data.</text>
</comment>
<dbReference type="PROSITE" id="PS51257">
    <property type="entry name" value="PROKAR_LIPOPROTEIN"/>
    <property type="match status" value="1"/>
</dbReference>
<protein>
    <submittedName>
        <fullName evidence="2">Uncharacterized protein</fullName>
    </submittedName>
</protein>
<dbReference type="Proteomes" id="UP000723463">
    <property type="component" value="Unassembled WGS sequence"/>
</dbReference>
<accession>A0A9P6F0M5</accession>
<name>A0A9P6F0M5_9FUNG</name>
<reference evidence="2" key="1">
    <citation type="journal article" date="2020" name="Fungal Divers.">
        <title>Resolving the Mortierellaceae phylogeny through synthesis of multi-gene phylogenetics and phylogenomics.</title>
        <authorList>
            <person name="Vandepol N."/>
            <person name="Liber J."/>
            <person name="Desiro A."/>
            <person name="Na H."/>
            <person name="Kennedy M."/>
            <person name="Barry K."/>
            <person name="Grigoriev I.V."/>
            <person name="Miller A.N."/>
            <person name="O'Donnell K."/>
            <person name="Stajich J.E."/>
            <person name="Bonito G."/>
        </authorList>
    </citation>
    <scope>NUCLEOTIDE SEQUENCE</scope>
    <source>
        <strain evidence="2">NRRL 2591</strain>
    </source>
</reference>
<evidence type="ECO:0000313" key="2">
    <source>
        <dbReference type="EMBL" id="KAF9539617.1"/>
    </source>
</evidence>